<dbReference type="RefSeq" id="WP_013733109.1">
    <property type="nucleotide sequence ID" value="NZ_LMWI01000002.1"/>
</dbReference>
<comment type="caution">
    <text evidence="1">The sequence shown here is derived from an EMBL/GenBank/DDBJ whole genome shotgun (WGS) entry which is preliminary data.</text>
</comment>
<reference evidence="1 2" key="1">
    <citation type="submission" date="2015-10" db="EMBL/GenBank/DDBJ databases">
        <authorList>
            <person name="Ju K.-S."/>
            <person name="Doroghazi J.R."/>
            <person name="Metcalf W.W."/>
        </authorList>
    </citation>
    <scope>NUCLEOTIDE SEQUENCE [LARGE SCALE GENOMIC DNA]</scope>
    <source>
        <strain evidence="1 2">NRRL B-24793</strain>
    </source>
</reference>
<dbReference type="Proteomes" id="UP000053246">
    <property type="component" value="Unassembled WGS sequence"/>
</dbReference>
<dbReference type="EMBL" id="LMWI01000002">
    <property type="protein sequence ID" value="KUJ43973.1"/>
    <property type="molecule type" value="Genomic_DNA"/>
</dbReference>
<keyword evidence="2" id="KW-1185">Reference proteome</keyword>
<accession>A0A9X0LBI1</accession>
<proteinExistence type="predicted"/>
<organism evidence="1 2">
    <name type="scientific">Micromonospora maris</name>
    <dbReference type="NCBI Taxonomy" id="1003110"/>
    <lineage>
        <taxon>Bacteria</taxon>
        <taxon>Bacillati</taxon>
        <taxon>Actinomycetota</taxon>
        <taxon>Actinomycetes</taxon>
        <taxon>Micromonosporales</taxon>
        <taxon>Micromonosporaceae</taxon>
        <taxon>Micromonospora</taxon>
    </lineage>
</organism>
<protein>
    <submittedName>
        <fullName evidence="1">Uncharacterized protein</fullName>
    </submittedName>
</protein>
<gene>
    <name evidence="1" type="ORF">ADL17_12030</name>
</gene>
<dbReference type="AlphaFoldDB" id="A0A9X0LBI1"/>
<evidence type="ECO:0000313" key="2">
    <source>
        <dbReference type="Proteomes" id="UP000053246"/>
    </source>
</evidence>
<name>A0A9X0LBI1_9ACTN</name>
<evidence type="ECO:0000313" key="1">
    <source>
        <dbReference type="EMBL" id="KUJ43973.1"/>
    </source>
</evidence>
<sequence length="93" mass="11005">MIEEARRELERMRRSSVVWRELRYERATGADGYDCDGRAARRAAVLWALQYDRRAEDLPLVRWLAEQEAWCRREAPFQGLTEETELCSRSIDG</sequence>